<keyword evidence="6" id="KW-0949">S-adenosyl-L-methionine</keyword>
<sequence>MTIQTDASTARVTLLHQMGREGPGHLWLYAGHVAKIEGQPVAGDVVDVVTPAGRFYGRGFYNPESKIRVRFLTFDDIPIDEPFWLERMRQAVRLRQRIVTNSTAYRLIHGEGDRLPGLIVDRYDQALVMQTLAFGMDRRKAMLADLLAEVTGLKTIYLRNDPKSRTLEGLPLERGFAKGSGATTVEITEGQAIFRVDMESGQKTGWFCDQRENRLAAARYANGAEVLEAFCHTGAFGIHAALAGAVSVEGLDVSEDSLVIAREHARRNRVESRCHYRAGDAFDELRALIKTGKRYDMVMLDPPAFARSQQAVPKALTGYKDINLLGIRLTKPEGFLVTSSCSHHISDMQFWDAIRLAARDAKREVRLIEQRGQSGDHPILASMPETRYLKCLILQIF</sequence>
<name>A0A330L7N2_9BACT</name>
<evidence type="ECO:0000313" key="11">
    <source>
        <dbReference type="Proteomes" id="UP000248168"/>
    </source>
</evidence>
<evidence type="ECO:0000256" key="4">
    <source>
        <dbReference type="ARBA" id="ARBA00022603"/>
    </source>
</evidence>
<dbReference type="GO" id="GO:0032259">
    <property type="term" value="P:methylation"/>
    <property type="evidence" value="ECO:0007669"/>
    <property type="project" value="UniProtKB-KW"/>
</dbReference>
<dbReference type="CDD" id="cd21153">
    <property type="entry name" value="PUA_RlmI"/>
    <property type="match status" value="1"/>
</dbReference>
<evidence type="ECO:0000259" key="9">
    <source>
        <dbReference type="SMART" id="SM00359"/>
    </source>
</evidence>
<keyword evidence="3" id="KW-0698">rRNA processing</keyword>
<dbReference type="Pfam" id="PF17785">
    <property type="entry name" value="PUA_3"/>
    <property type="match status" value="1"/>
</dbReference>
<evidence type="ECO:0000256" key="3">
    <source>
        <dbReference type="ARBA" id="ARBA00022552"/>
    </source>
</evidence>
<dbReference type="EC" id="2.1.1.191" evidence="10"/>
<dbReference type="Proteomes" id="UP000248168">
    <property type="component" value="Unassembled WGS sequence"/>
</dbReference>
<keyword evidence="7" id="KW-0694">RNA-binding</keyword>
<dbReference type="SUPFAM" id="SSF53335">
    <property type="entry name" value="S-adenosyl-L-methionine-dependent methyltransferases"/>
    <property type="match status" value="1"/>
</dbReference>
<accession>A0A330L7N2</accession>
<comment type="similarity">
    <text evidence="8">Belongs to the methyltransferase superfamily. RlmI family.</text>
</comment>
<dbReference type="InterPro" id="IPR041532">
    <property type="entry name" value="RlmI-like_PUA"/>
</dbReference>
<dbReference type="InterPro" id="IPR019614">
    <property type="entry name" value="SAM-dep_methyl-trfase"/>
</dbReference>
<dbReference type="PANTHER" id="PTHR42873">
    <property type="entry name" value="RIBOSOMAL RNA LARGE SUBUNIT METHYLTRANSFERASE"/>
    <property type="match status" value="1"/>
</dbReference>
<evidence type="ECO:0000256" key="2">
    <source>
        <dbReference type="ARBA" id="ARBA00022490"/>
    </source>
</evidence>
<evidence type="ECO:0000256" key="5">
    <source>
        <dbReference type="ARBA" id="ARBA00022679"/>
    </source>
</evidence>
<organism evidence="10 11">
    <name type="scientific">Nitrospira lenta</name>
    <dbReference type="NCBI Taxonomy" id="1436998"/>
    <lineage>
        <taxon>Bacteria</taxon>
        <taxon>Pseudomonadati</taxon>
        <taxon>Nitrospirota</taxon>
        <taxon>Nitrospiria</taxon>
        <taxon>Nitrospirales</taxon>
        <taxon>Nitrospiraceae</taxon>
        <taxon>Nitrospira</taxon>
    </lineage>
</organism>
<dbReference type="SMART" id="SM00359">
    <property type="entry name" value="PUA"/>
    <property type="match status" value="1"/>
</dbReference>
<evidence type="ECO:0000256" key="1">
    <source>
        <dbReference type="ARBA" id="ARBA00004496"/>
    </source>
</evidence>
<dbReference type="InterPro" id="IPR002478">
    <property type="entry name" value="PUA"/>
</dbReference>
<dbReference type="InterPro" id="IPR015947">
    <property type="entry name" value="PUA-like_sf"/>
</dbReference>
<dbReference type="Pfam" id="PF10672">
    <property type="entry name" value="Methyltrans_SAM"/>
    <property type="match status" value="1"/>
</dbReference>
<dbReference type="InterPro" id="IPR029063">
    <property type="entry name" value="SAM-dependent_MTases_sf"/>
</dbReference>
<dbReference type="Gene3D" id="3.30.750.80">
    <property type="entry name" value="RNA methyltransferase domain (HRMD) like"/>
    <property type="match status" value="1"/>
</dbReference>
<protein>
    <submittedName>
        <fullName evidence="10">Ribosomal RNA large subunit methyltransferase I</fullName>
        <ecNumber evidence="10">2.1.1.191</ecNumber>
    </submittedName>
</protein>
<reference evidence="11" key="1">
    <citation type="submission" date="2018-04" db="EMBL/GenBank/DDBJ databases">
        <authorList>
            <person name="Lucker S."/>
            <person name="Sakoula D."/>
        </authorList>
    </citation>
    <scope>NUCLEOTIDE SEQUENCE [LARGE SCALE GENOMIC DNA]</scope>
</reference>
<dbReference type="AlphaFoldDB" id="A0A330L7N2"/>
<feature type="domain" description="PUA" evidence="9">
    <location>
        <begin position="10"/>
        <end position="93"/>
    </location>
</feature>
<dbReference type="FunCoup" id="A0A330L7N2">
    <property type="interactions" value="377"/>
</dbReference>
<keyword evidence="2" id="KW-0963">Cytoplasm</keyword>
<dbReference type="PANTHER" id="PTHR42873:SF1">
    <property type="entry name" value="S-ADENOSYLMETHIONINE-DEPENDENT METHYLTRANSFERASE DOMAIN-CONTAINING PROTEIN"/>
    <property type="match status" value="1"/>
</dbReference>
<dbReference type="Gene3D" id="2.30.130.10">
    <property type="entry name" value="PUA domain"/>
    <property type="match status" value="1"/>
</dbReference>
<evidence type="ECO:0000313" key="10">
    <source>
        <dbReference type="EMBL" id="SPP65968.1"/>
    </source>
</evidence>
<evidence type="ECO:0000256" key="8">
    <source>
        <dbReference type="ARBA" id="ARBA00038091"/>
    </source>
</evidence>
<dbReference type="InParanoid" id="A0A330L7N2"/>
<dbReference type="EMBL" id="OUNR01000018">
    <property type="protein sequence ID" value="SPP65968.1"/>
    <property type="molecule type" value="Genomic_DNA"/>
</dbReference>
<evidence type="ECO:0000256" key="7">
    <source>
        <dbReference type="ARBA" id="ARBA00022884"/>
    </source>
</evidence>
<dbReference type="RefSeq" id="WP_219999456.1">
    <property type="nucleotide sequence ID" value="NZ_OUNR01000018.1"/>
</dbReference>
<dbReference type="InterPro" id="IPR036974">
    <property type="entry name" value="PUA_sf"/>
</dbReference>
<comment type="subcellular location">
    <subcellularLocation>
        <location evidence="1">Cytoplasm</location>
    </subcellularLocation>
</comment>
<dbReference type="Gene3D" id="3.40.50.150">
    <property type="entry name" value="Vaccinia Virus protein VP39"/>
    <property type="match status" value="1"/>
</dbReference>
<dbReference type="PROSITE" id="PS50890">
    <property type="entry name" value="PUA"/>
    <property type="match status" value="1"/>
</dbReference>
<evidence type="ECO:0000256" key="6">
    <source>
        <dbReference type="ARBA" id="ARBA00022691"/>
    </source>
</evidence>
<keyword evidence="4 10" id="KW-0489">Methyltransferase</keyword>
<dbReference type="GO" id="GO:0005737">
    <property type="term" value="C:cytoplasm"/>
    <property type="evidence" value="ECO:0007669"/>
    <property type="project" value="UniProtKB-SubCell"/>
</dbReference>
<dbReference type="SUPFAM" id="SSF88697">
    <property type="entry name" value="PUA domain-like"/>
    <property type="match status" value="1"/>
</dbReference>
<gene>
    <name evidence="10" type="primary">rlmI</name>
    <name evidence="10" type="ORF">NITLEN_50008</name>
</gene>
<dbReference type="GO" id="GO:0003723">
    <property type="term" value="F:RNA binding"/>
    <property type="evidence" value="ECO:0007669"/>
    <property type="project" value="UniProtKB-KW"/>
</dbReference>
<dbReference type="GO" id="GO:0006364">
    <property type="term" value="P:rRNA processing"/>
    <property type="evidence" value="ECO:0007669"/>
    <property type="project" value="UniProtKB-KW"/>
</dbReference>
<dbReference type="CDD" id="cd02440">
    <property type="entry name" value="AdoMet_MTases"/>
    <property type="match status" value="1"/>
</dbReference>
<keyword evidence="11" id="KW-1185">Reference proteome</keyword>
<dbReference type="CDD" id="cd11572">
    <property type="entry name" value="RlmI_M_like"/>
    <property type="match status" value="1"/>
</dbReference>
<dbReference type="GO" id="GO:0008168">
    <property type="term" value="F:methyltransferase activity"/>
    <property type="evidence" value="ECO:0007669"/>
    <property type="project" value="UniProtKB-KW"/>
</dbReference>
<proteinExistence type="inferred from homology"/>
<keyword evidence="5 10" id="KW-0808">Transferase</keyword>